<name>K1UFG0_9ZZZZ</name>
<sequence length="74" mass="8156">MNLTSTEIFKLVWDRIRDSLLGKTVPMMYADHYPNNPSGEFIVVGSLSNVVGDSQVATVNVNIYVPDTTPTIGR</sequence>
<evidence type="ECO:0000313" key="1">
    <source>
        <dbReference type="EMBL" id="EKC78734.1"/>
    </source>
</evidence>
<comment type="caution">
    <text evidence="1">The sequence shown here is derived from an EMBL/GenBank/DDBJ whole genome shotgun (WGS) entry which is preliminary data.</text>
</comment>
<proteinExistence type="predicted"/>
<dbReference type="EMBL" id="AJWY01002119">
    <property type="protein sequence ID" value="EKC78734.1"/>
    <property type="molecule type" value="Genomic_DNA"/>
</dbReference>
<gene>
    <name evidence="1" type="ORF">LEA_03173</name>
</gene>
<reference evidence="1" key="1">
    <citation type="journal article" date="2013" name="Environ. Microbiol.">
        <title>Microbiota from the distal guts of lean and obese adolescents exhibit partial functional redundancy besides clear differences in community structure.</title>
        <authorList>
            <person name="Ferrer M."/>
            <person name="Ruiz A."/>
            <person name="Lanza F."/>
            <person name="Haange S.B."/>
            <person name="Oberbach A."/>
            <person name="Till H."/>
            <person name="Bargiela R."/>
            <person name="Campoy C."/>
            <person name="Segura M.T."/>
            <person name="Richter M."/>
            <person name="von Bergen M."/>
            <person name="Seifert J."/>
            <person name="Suarez A."/>
        </authorList>
    </citation>
    <scope>NUCLEOTIDE SEQUENCE</scope>
</reference>
<accession>K1UFG0</accession>
<protein>
    <submittedName>
        <fullName evidence="1">Uncharacterized protein</fullName>
    </submittedName>
</protein>
<feature type="non-terminal residue" evidence="1">
    <location>
        <position position="74"/>
    </location>
</feature>
<dbReference type="AlphaFoldDB" id="K1UFG0"/>
<organism evidence="1">
    <name type="scientific">human gut metagenome</name>
    <dbReference type="NCBI Taxonomy" id="408170"/>
    <lineage>
        <taxon>unclassified sequences</taxon>
        <taxon>metagenomes</taxon>
        <taxon>organismal metagenomes</taxon>
    </lineage>
</organism>